<feature type="domain" description="HNH" evidence="1">
    <location>
        <begin position="323"/>
        <end position="379"/>
    </location>
</feature>
<dbReference type="CDD" id="cd00085">
    <property type="entry name" value="HNHc"/>
    <property type="match status" value="1"/>
</dbReference>
<dbReference type="EMBL" id="FQXH01000009">
    <property type="protein sequence ID" value="SHH18273.1"/>
    <property type="molecule type" value="Genomic_DNA"/>
</dbReference>
<dbReference type="AlphaFoldDB" id="A0A1M5QXK3"/>
<keyword evidence="3" id="KW-1185">Reference proteome</keyword>
<keyword evidence="2" id="KW-0378">Hydrolase</keyword>
<reference evidence="3" key="1">
    <citation type="submission" date="2016-11" db="EMBL/GenBank/DDBJ databases">
        <authorList>
            <person name="Varghese N."/>
            <person name="Submissions S."/>
        </authorList>
    </citation>
    <scope>NUCLEOTIDE SEQUENCE [LARGE SCALE GENOMIC DNA]</scope>
    <source>
        <strain evidence="3">DSM 15285</strain>
    </source>
</reference>
<dbReference type="Gene3D" id="1.10.30.50">
    <property type="match status" value="1"/>
</dbReference>
<dbReference type="Pfam" id="PF01844">
    <property type="entry name" value="HNH"/>
    <property type="match status" value="1"/>
</dbReference>
<keyword evidence="2" id="KW-0255">Endonuclease</keyword>
<dbReference type="GO" id="GO:0004519">
    <property type="term" value="F:endonuclease activity"/>
    <property type="evidence" value="ECO:0007669"/>
    <property type="project" value="UniProtKB-KW"/>
</dbReference>
<evidence type="ECO:0000313" key="3">
    <source>
        <dbReference type="Proteomes" id="UP000242520"/>
    </source>
</evidence>
<name>A0A1M5QXK3_9FIRM</name>
<dbReference type="Proteomes" id="UP000242520">
    <property type="component" value="Unassembled WGS sequence"/>
</dbReference>
<dbReference type="STRING" id="1123350.SAMN02744040_01136"/>
<proteinExistence type="predicted"/>
<gene>
    <name evidence="2" type="ORF">SAMN02744040_01136</name>
</gene>
<dbReference type="InterPro" id="IPR003615">
    <property type="entry name" value="HNH_nuc"/>
</dbReference>
<evidence type="ECO:0000259" key="1">
    <source>
        <dbReference type="Pfam" id="PF01844"/>
    </source>
</evidence>
<accession>A0A1M5QXK3</accession>
<keyword evidence="2" id="KW-0540">Nuclease</keyword>
<dbReference type="InterPro" id="IPR002711">
    <property type="entry name" value="HNH"/>
</dbReference>
<evidence type="ECO:0000313" key="2">
    <source>
        <dbReference type="EMBL" id="SHH18273.1"/>
    </source>
</evidence>
<dbReference type="GO" id="GO:0008270">
    <property type="term" value="F:zinc ion binding"/>
    <property type="evidence" value="ECO:0007669"/>
    <property type="project" value="InterPro"/>
</dbReference>
<sequence>MKILEVEYLKGIKDEYIEVLYPIMEKCNNEERLLVCLYFMSELDDDLTTLNNIEDNLRKIFPPIISTNYLPKDYASFQASVIRGQFDRETENVKKGKLRQENKLWIRVGRGRWRNTDLGNERAIKILQQNNVKIVRVQNKVFNSWELLSEDILLKTVDKSVFLYNGTGVPMNIRSFFDNSLGRGEQKLIKLVHKDKEYLANFQLDNLEDPRSRIIWKADFRDLIKNTLPEYYDLFSTQQDIMGINLPKIRFEKYKKDIYIVDFIIPDNIYKDLDSEETEDNTGTKEYNEENNTEGKVKYYYGKKYERNPENRRKAIEYHGTKCKICNFDFEKFYGKRGRGYIEIHHIKPLSSLESETKIDPKTDLIPVCANCHRMIHREKDNVLSIEEMRCLIEKNKSK</sequence>
<dbReference type="RefSeq" id="WP_072724497.1">
    <property type="nucleotide sequence ID" value="NZ_FQXH01000009.1"/>
</dbReference>
<protein>
    <submittedName>
        <fullName evidence="2">HNH endonuclease</fullName>
    </submittedName>
</protein>
<dbReference type="GO" id="GO:0003676">
    <property type="term" value="F:nucleic acid binding"/>
    <property type="evidence" value="ECO:0007669"/>
    <property type="project" value="InterPro"/>
</dbReference>
<organism evidence="2 3">
    <name type="scientific">Tepidibacter thalassicus DSM 15285</name>
    <dbReference type="NCBI Taxonomy" id="1123350"/>
    <lineage>
        <taxon>Bacteria</taxon>
        <taxon>Bacillati</taxon>
        <taxon>Bacillota</taxon>
        <taxon>Clostridia</taxon>
        <taxon>Peptostreptococcales</taxon>
        <taxon>Peptostreptococcaceae</taxon>
        <taxon>Tepidibacter</taxon>
    </lineage>
</organism>